<gene>
    <name evidence="1" type="ORF">CMV_021491</name>
</gene>
<dbReference type="AlphaFoldDB" id="A0A8J4QU41"/>
<reference evidence="1" key="1">
    <citation type="submission" date="2020-03" db="EMBL/GenBank/DDBJ databases">
        <title>Castanea mollissima Vanexum genome sequencing.</title>
        <authorList>
            <person name="Staton M."/>
        </authorList>
    </citation>
    <scope>NUCLEOTIDE SEQUENCE</scope>
    <source>
        <tissue evidence="1">Leaf</tissue>
    </source>
</reference>
<comment type="caution">
    <text evidence="1">The sequence shown here is derived from an EMBL/GenBank/DDBJ whole genome shotgun (WGS) entry which is preliminary data.</text>
</comment>
<keyword evidence="2" id="KW-1185">Reference proteome</keyword>
<protein>
    <submittedName>
        <fullName evidence="1">Uncharacterized protein</fullName>
    </submittedName>
</protein>
<name>A0A8J4QU41_9ROSI</name>
<dbReference type="Proteomes" id="UP000737018">
    <property type="component" value="Unassembled WGS sequence"/>
</dbReference>
<sequence length="215" mass="23241">MKLGGNVKGLIVDENGMNVLYLRKLEGGELKHSFPKEVPLRSEDFGANHLKKVKPTFQVPYPTLYAIAIDFASLRLDSSTLDRLSSAFGVFALLDHESVALSAVSDVVAALSCKTIKVDVAVVFNLMDSGDGFSAKEEVEVATDIKVLLNGSKLIGKVEIDLVSKIAKVHIDLRALSAEARRRYPAVKDGAEHAILKEMALELFQMNGGLDSLGS</sequence>
<accession>A0A8J4QU41</accession>
<proteinExistence type="predicted"/>
<organism evidence="1 2">
    <name type="scientific">Castanea mollissima</name>
    <name type="common">Chinese chestnut</name>
    <dbReference type="NCBI Taxonomy" id="60419"/>
    <lineage>
        <taxon>Eukaryota</taxon>
        <taxon>Viridiplantae</taxon>
        <taxon>Streptophyta</taxon>
        <taxon>Embryophyta</taxon>
        <taxon>Tracheophyta</taxon>
        <taxon>Spermatophyta</taxon>
        <taxon>Magnoliopsida</taxon>
        <taxon>eudicotyledons</taxon>
        <taxon>Gunneridae</taxon>
        <taxon>Pentapetalae</taxon>
        <taxon>rosids</taxon>
        <taxon>fabids</taxon>
        <taxon>Fagales</taxon>
        <taxon>Fagaceae</taxon>
        <taxon>Castanea</taxon>
    </lineage>
</organism>
<evidence type="ECO:0000313" key="2">
    <source>
        <dbReference type="Proteomes" id="UP000737018"/>
    </source>
</evidence>
<evidence type="ECO:0000313" key="1">
    <source>
        <dbReference type="EMBL" id="KAF3953019.1"/>
    </source>
</evidence>
<dbReference type="OrthoDB" id="1751592at2759"/>
<dbReference type="EMBL" id="JRKL02004259">
    <property type="protein sequence ID" value="KAF3953019.1"/>
    <property type="molecule type" value="Genomic_DNA"/>
</dbReference>